<dbReference type="GeneID" id="27209993"/>
<keyword evidence="7 9" id="KW-0472">Membrane</keyword>
<dbReference type="GO" id="GO:0016020">
    <property type="term" value="C:membrane"/>
    <property type="evidence" value="ECO:0007669"/>
    <property type="project" value="UniProtKB-SubCell"/>
</dbReference>
<evidence type="ECO:0000256" key="6">
    <source>
        <dbReference type="ARBA" id="ARBA00023065"/>
    </source>
</evidence>
<feature type="transmembrane region" description="Helical" evidence="9">
    <location>
        <begin position="49"/>
        <end position="68"/>
    </location>
</feature>
<geneLocation type="plastid" evidence="10"/>
<feature type="transmembrane region" description="Helical" evidence="9">
    <location>
        <begin position="206"/>
        <end position="225"/>
    </location>
</feature>
<feature type="transmembrane region" description="Helical" evidence="9">
    <location>
        <begin position="173"/>
        <end position="194"/>
    </location>
</feature>
<dbReference type="EMBL" id="KU167098">
    <property type="protein sequence ID" value="AMP43388.1"/>
    <property type="molecule type" value="Genomic_DNA"/>
</dbReference>
<dbReference type="PANTHER" id="PTHR33650:SF2">
    <property type="entry name" value="CHLOROPLAST ENVELOPE MEMBRANE PROTEIN"/>
    <property type="match status" value="1"/>
</dbReference>
<dbReference type="InterPro" id="IPR004282">
    <property type="entry name" value="CemA"/>
</dbReference>
<evidence type="ECO:0000256" key="8">
    <source>
        <dbReference type="ARBA" id="ARBA00043980"/>
    </source>
</evidence>
<dbReference type="PANTHER" id="PTHR33650">
    <property type="entry name" value="CHLOROPLAST ENVELOPE MEMBRANE PROTEIN-RELATED"/>
    <property type="match status" value="1"/>
</dbReference>
<comment type="subcellular location">
    <subcellularLocation>
        <location evidence="1">Membrane</location>
        <topology evidence="1">Multi-pass membrane protein</topology>
    </subcellularLocation>
</comment>
<dbReference type="AlphaFoldDB" id="A0A142BY96"/>
<keyword evidence="10" id="KW-0934">Plastid</keyword>
<dbReference type="Pfam" id="PF03040">
    <property type="entry name" value="CemA"/>
    <property type="match status" value="1"/>
</dbReference>
<comment type="similarity">
    <text evidence="8">Belongs to the CemA family.</text>
</comment>
<reference evidence="10" key="1">
    <citation type="journal article" date="2016" name="PLoS ONE">
        <title>Distinctive Architecture of the Chloroplast Genome in the Chlorodendrophycean Green Algae Scherffelia dubia and Tetraselmis sp. CCMP 881.</title>
        <authorList>
            <person name="Turmel M."/>
            <person name="de Cambiaire J.C."/>
            <person name="Otis C."/>
            <person name="Lemieux C."/>
        </authorList>
    </citation>
    <scope>NUCLEOTIDE SEQUENCE</scope>
</reference>
<evidence type="ECO:0000256" key="9">
    <source>
        <dbReference type="SAM" id="Phobius"/>
    </source>
</evidence>
<evidence type="ECO:0000256" key="1">
    <source>
        <dbReference type="ARBA" id="ARBA00004141"/>
    </source>
</evidence>
<keyword evidence="3 9" id="KW-0812">Transmembrane</keyword>
<evidence type="ECO:0000256" key="4">
    <source>
        <dbReference type="ARBA" id="ARBA00022781"/>
    </source>
</evidence>
<sequence>MKKKINSGKFIEKIALIPRSILRTFGRFRLQLLPGIEDLVLKEFRISRYQSLVALKSLLLLLILPLFLNSFGKQLFIRPTIEYFWNKQQNDIFLNSSQEKRAYHQIDNFQEKLYFESLIMPASNVMGEDTLLKDNSHFFEKEMQKKIANLAIQSNNESIDALTNFVSDFLSLFSFWIFSILMKAQMIILKSFLIEFLYSFGDTTKSFLLLFFTDLLVGFHSSHGWEVLLERIMNHFGFPENEDFVFLFVATFPVLLDTVIKYWIFRYLNRISPSTVATYHTMIE</sequence>
<dbReference type="RefSeq" id="YP_009241481.1">
    <property type="nucleotide sequence ID" value="NC_029807.1"/>
</dbReference>
<accession>A0A142BY96</accession>
<gene>
    <name evidence="10" type="primary">cemA</name>
</gene>
<dbReference type="HAMAP" id="MF_01308">
    <property type="entry name" value="CemA_PxcA"/>
    <property type="match status" value="1"/>
</dbReference>
<name>A0A142BY96_SCHDU</name>
<keyword evidence="6" id="KW-0406">Ion transport</keyword>
<proteinExistence type="inferred from homology"/>
<evidence type="ECO:0000256" key="7">
    <source>
        <dbReference type="ARBA" id="ARBA00023136"/>
    </source>
</evidence>
<evidence type="ECO:0000313" key="10">
    <source>
        <dbReference type="EMBL" id="AMP43388.1"/>
    </source>
</evidence>
<keyword evidence="2" id="KW-0813">Transport</keyword>
<keyword evidence="4" id="KW-0375">Hydrogen ion transport</keyword>
<evidence type="ECO:0000256" key="5">
    <source>
        <dbReference type="ARBA" id="ARBA00022989"/>
    </source>
</evidence>
<feature type="transmembrane region" description="Helical" evidence="9">
    <location>
        <begin position="245"/>
        <end position="264"/>
    </location>
</feature>
<keyword evidence="5 9" id="KW-1133">Transmembrane helix</keyword>
<organism evidence="10">
    <name type="scientific">Scherffelia dubia</name>
    <name type="common">Green alga</name>
    <name type="synonym">Chlamydomonas dubia</name>
    <dbReference type="NCBI Taxonomy" id="3190"/>
    <lineage>
        <taxon>Eukaryota</taxon>
        <taxon>Viridiplantae</taxon>
        <taxon>Chlorophyta</taxon>
        <taxon>core chlorophytes</taxon>
        <taxon>Chlorodendrophyceae</taxon>
        <taxon>Chlorodendrales</taxon>
        <taxon>Chlorodendraceae</taxon>
        <taxon>Scherffelia</taxon>
    </lineage>
</organism>
<evidence type="ECO:0000256" key="2">
    <source>
        <dbReference type="ARBA" id="ARBA00022448"/>
    </source>
</evidence>
<evidence type="ECO:0000256" key="3">
    <source>
        <dbReference type="ARBA" id="ARBA00022692"/>
    </source>
</evidence>
<protein>
    <submittedName>
        <fullName evidence="10">Chloroplast enveloppe membrane protein</fullName>
    </submittedName>
</protein>
<dbReference type="GO" id="GO:1902600">
    <property type="term" value="P:proton transmembrane transport"/>
    <property type="evidence" value="ECO:0007669"/>
    <property type="project" value="UniProtKB-KW"/>
</dbReference>